<dbReference type="GO" id="GO:0003941">
    <property type="term" value="F:L-serine ammonia-lyase activity"/>
    <property type="evidence" value="ECO:0007669"/>
    <property type="project" value="UniProtKB-UniRule"/>
</dbReference>
<keyword evidence="7 10" id="KW-0411">Iron-sulfur</keyword>
<dbReference type="AlphaFoldDB" id="A0A842HHA9"/>
<feature type="domain" description="ACT" evidence="11">
    <location>
        <begin position="150"/>
        <end position="223"/>
    </location>
</feature>
<gene>
    <name evidence="12" type="primary">sdaAB</name>
    <name evidence="12" type="ORF">H5P28_15690</name>
</gene>
<keyword evidence="5 10" id="KW-0479">Metal-binding</keyword>
<evidence type="ECO:0000256" key="3">
    <source>
        <dbReference type="ARBA" id="ARBA00022432"/>
    </source>
</evidence>
<name>A0A842HHA9_9BACT</name>
<dbReference type="Gene3D" id="3.30.70.260">
    <property type="match status" value="1"/>
</dbReference>
<evidence type="ECO:0000256" key="8">
    <source>
        <dbReference type="ARBA" id="ARBA00023239"/>
    </source>
</evidence>
<protein>
    <recommendedName>
        <fullName evidence="10">L-serine dehydratase</fullName>
        <ecNumber evidence="10">4.3.1.17</ecNumber>
    </recommendedName>
</protein>
<comment type="similarity">
    <text evidence="2 10">Belongs to the iron-sulfur dependent L-serine dehydratase family.</text>
</comment>
<keyword evidence="4 10" id="KW-0004">4Fe-4S</keyword>
<evidence type="ECO:0000256" key="4">
    <source>
        <dbReference type="ARBA" id="ARBA00022485"/>
    </source>
</evidence>
<dbReference type="InterPro" id="IPR004643">
    <property type="entry name" value="Fe-S_L-Ser_bsu"/>
</dbReference>
<keyword evidence="8 10" id="KW-0456">Lyase</keyword>
<dbReference type="RefSeq" id="WP_185676646.1">
    <property type="nucleotide sequence ID" value="NZ_JACHVB010000052.1"/>
</dbReference>
<evidence type="ECO:0000256" key="5">
    <source>
        <dbReference type="ARBA" id="ARBA00022723"/>
    </source>
</evidence>
<organism evidence="12 13">
    <name type="scientific">Ruficoccus amylovorans</name>
    <dbReference type="NCBI Taxonomy" id="1804625"/>
    <lineage>
        <taxon>Bacteria</taxon>
        <taxon>Pseudomonadati</taxon>
        <taxon>Verrucomicrobiota</taxon>
        <taxon>Opitutia</taxon>
        <taxon>Puniceicoccales</taxon>
        <taxon>Cerasicoccaceae</taxon>
        <taxon>Ruficoccus</taxon>
    </lineage>
</organism>
<reference evidence="12 13" key="1">
    <citation type="submission" date="2020-07" db="EMBL/GenBank/DDBJ databases">
        <authorList>
            <person name="Feng X."/>
        </authorList>
    </citation>
    <scope>NUCLEOTIDE SEQUENCE [LARGE SCALE GENOMIC DNA]</scope>
    <source>
        <strain evidence="12 13">JCM31066</strain>
    </source>
</reference>
<dbReference type="Pfam" id="PF01842">
    <property type="entry name" value="ACT"/>
    <property type="match status" value="1"/>
</dbReference>
<dbReference type="SUPFAM" id="SSF143548">
    <property type="entry name" value="Serine metabolism enzymes domain"/>
    <property type="match status" value="1"/>
</dbReference>
<comment type="catalytic activity">
    <reaction evidence="9 10">
        <text>L-serine = pyruvate + NH4(+)</text>
        <dbReference type="Rhea" id="RHEA:19169"/>
        <dbReference type="ChEBI" id="CHEBI:15361"/>
        <dbReference type="ChEBI" id="CHEBI:28938"/>
        <dbReference type="ChEBI" id="CHEBI:33384"/>
        <dbReference type="EC" id="4.3.1.17"/>
    </reaction>
</comment>
<evidence type="ECO:0000256" key="2">
    <source>
        <dbReference type="ARBA" id="ARBA00008636"/>
    </source>
</evidence>
<dbReference type="GO" id="GO:0006094">
    <property type="term" value="P:gluconeogenesis"/>
    <property type="evidence" value="ECO:0007669"/>
    <property type="project" value="UniProtKB-KW"/>
</dbReference>
<dbReference type="PROSITE" id="PS51671">
    <property type="entry name" value="ACT"/>
    <property type="match status" value="1"/>
</dbReference>
<keyword evidence="6 10" id="KW-0408">Iron</keyword>
<sequence length="223" mass="23297">MSNSAFGIIGPVMIGPSSSHTAGAVRLGLVARALLGGADPTRATLGLHGSFAATGHGHGTRLALIAGLLGMAPDDETLVESFTLARARGLDYTFEEVDLGEDFHPNGASIDLESANGERHLLLGASVGGGSISVQSVDRFDTRLHGDSPTIVLWHQDRIGYLATLTTALANAQANIASIHTSRHVRGQQALTTVELDGPLPAGTQHSLQQTPQTQLVRFIDKV</sequence>
<keyword evidence="13" id="KW-1185">Reference proteome</keyword>
<dbReference type="InterPro" id="IPR029009">
    <property type="entry name" value="ASB_dom_sf"/>
</dbReference>
<dbReference type="InterPro" id="IPR045865">
    <property type="entry name" value="ACT-like_dom_sf"/>
</dbReference>
<evidence type="ECO:0000259" key="11">
    <source>
        <dbReference type="PROSITE" id="PS51671"/>
    </source>
</evidence>
<evidence type="ECO:0000256" key="7">
    <source>
        <dbReference type="ARBA" id="ARBA00023014"/>
    </source>
</evidence>
<dbReference type="EC" id="4.3.1.17" evidence="10"/>
<accession>A0A842HHA9</accession>
<dbReference type="InterPro" id="IPR051318">
    <property type="entry name" value="Fe-S_L-Ser"/>
</dbReference>
<evidence type="ECO:0000256" key="10">
    <source>
        <dbReference type="RuleBase" id="RU366059"/>
    </source>
</evidence>
<evidence type="ECO:0000313" key="13">
    <source>
        <dbReference type="Proteomes" id="UP000546464"/>
    </source>
</evidence>
<dbReference type="Gene3D" id="3.30.1330.90">
    <property type="entry name" value="D-3-phosphoglycerate dehydrogenase, domain 3"/>
    <property type="match status" value="1"/>
</dbReference>
<dbReference type="NCBIfam" id="TIGR00719">
    <property type="entry name" value="sda_beta"/>
    <property type="match status" value="1"/>
</dbReference>
<comment type="caution">
    <text evidence="12">The sequence shown here is derived from an EMBL/GenBank/DDBJ whole genome shotgun (WGS) entry which is preliminary data.</text>
</comment>
<dbReference type="GO" id="GO:0046872">
    <property type="term" value="F:metal ion binding"/>
    <property type="evidence" value="ECO:0007669"/>
    <property type="project" value="UniProtKB-KW"/>
</dbReference>
<proteinExistence type="inferred from homology"/>
<dbReference type="PANTHER" id="PTHR30182">
    <property type="entry name" value="L-SERINE DEHYDRATASE"/>
    <property type="match status" value="1"/>
</dbReference>
<dbReference type="Pfam" id="PF03315">
    <property type="entry name" value="SDH_beta"/>
    <property type="match status" value="1"/>
</dbReference>
<dbReference type="PANTHER" id="PTHR30182:SF12">
    <property type="entry name" value="L-SERINE DEHYDRATASE, BETA CHAIN-RELATED"/>
    <property type="match status" value="1"/>
</dbReference>
<comment type="cofactor">
    <cofactor evidence="1 10">
        <name>[4Fe-4S] cluster</name>
        <dbReference type="ChEBI" id="CHEBI:49883"/>
    </cofactor>
</comment>
<dbReference type="GO" id="GO:0051539">
    <property type="term" value="F:4 iron, 4 sulfur cluster binding"/>
    <property type="evidence" value="ECO:0007669"/>
    <property type="project" value="UniProtKB-UniRule"/>
</dbReference>
<dbReference type="EMBL" id="JACHVB010000052">
    <property type="protein sequence ID" value="MBC2595709.1"/>
    <property type="molecule type" value="Genomic_DNA"/>
</dbReference>
<dbReference type="InterPro" id="IPR005131">
    <property type="entry name" value="Ser_deHydtase_bsu"/>
</dbReference>
<dbReference type="InterPro" id="IPR002912">
    <property type="entry name" value="ACT_dom"/>
</dbReference>
<dbReference type="Proteomes" id="UP000546464">
    <property type="component" value="Unassembled WGS sequence"/>
</dbReference>
<evidence type="ECO:0000256" key="9">
    <source>
        <dbReference type="ARBA" id="ARBA00049406"/>
    </source>
</evidence>
<evidence type="ECO:0000256" key="6">
    <source>
        <dbReference type="ARBA" id="ARBA00023004"/>
    </source>
</evidence>
<dbReference type="PIRSF" id="PIRSF036692">
    <property type="entry name" value="SDH_B"/>
    <property type="match status" value="1"/>
</dbReference>
<dbReference type="SUPFAM" id="SSF55021">
    <property type="entry name" value="ACT-like"/>
    <property type="match status" value="1"/>
</dbReference>
<evidence type="ECO:0000313" key="12">
    <source>
        <dbReference type="EMBL" id="MBC2595709.1"/>
    </source>
</evidence>
<evidence type="ECO:0000256" key="1">
    <source>
        <dbReference type="ARBA" id="ARBA00001966"/>
    </source>
</evidence>
<keyword evidence="3 10" id="KW-0312">Gluconeogenesis</keyword>